<evidence type="ECO:0000313" key="2">
    <source>
        <dbReference type="EMBL" id="MFD1685709.1"/>
    </source>
</evidence>
<comment type="caution">
    <text evidence="2">The sequence shown here is derived from an EMBL/GenBank/DDBJ whole genome shotgun (WGS) entry which is preliminary data.</text>
</comment>
<protein>
    <recommendedName>
        <fullName evidence="1">DUF8152 domain-containing protein</fullName>
    </recommendedName>
</protein>
<dbReference type="RefSeq" id="WP_256306223.1">
    <property type="nucleotide sequence ID" value="NZ_JANHAW010000001.1"/>
</dbReference>
<proteinExistence type="predicted"/>
<evidence type="ECO:0000259" key="1">
    <source>
        <dbReference type="Pfam" id="PF26479"/>
    </source>
</evidence>
<gene>
    <name evidence="2" type="ORF">ACFSAS_08810</name>
</gene>
<dbReference type="Proteomes" id="UP001597092">
    <property type="component" value="Unassembled WGS sequence"/>
</dbReference>
<accession>A0ABD6DV05</accession>
<dbReference type="InterPro" id="IPR058465">
    <property type="entry name" value="DUF8152"/>
</dbReference>
<reference evidence="2 3" key="1">
    <citation type="journal article" date="2019" name="Int. J. Syst. Evol. Microbiol.">
        <title>The Global Catalogue of Microorganisms (GCM) 10K type strain sequencing project: providing services to taxonomists for standard genome sequencing and annotation.</title>
        <authorList>
            <consortium name="The Broad Institute Genomics Platform"/>
            <consortium name="The Broad Institute Genome Sequencing Center for Infectious Disease"/>
            <person name="Wu L."/>
            <person name="Ma J."/>
        </authorList>
    </citation>
    <scope>NUCLEOTIDE SEQUENCE [LARGE SCALE GENOMIC DNA]</scope>
    <source>
        <strain evidence="2 3">CGMCC 1.10387</strain>
    </source>
</reference>
<sequence length="87" mass="9364">MTSDPQTELYECLAATAELPVERTASRLLGEAQAVAADVRDIDDPAVVAKRAEIVSDLLAEIDETGHPDADEYVARARDLAAQIAER</sequence>
<dbReference type="EMBL" id="JBHUDP010000002">
    <property type="protein sequence ID" value="MFD1685709.1"/>
    <property type="molecule type" value="Genomic_DNA"/>
</dbReference>
<organism evidence="2 3">
    <name type="scientific">Halobellus litoreus</name>
    <dbReference type="NCBI Taxonomy" id="755310"/>
    <lineage>
        <taxon>Archaea</taxon>
        <taxon>Methanobacteriati</taxon>
        <taxon>Methanobacteriota</taxon>
        <taxon>Stenosarchaea group</taxon>
        <taxon>Halobacteria</taxon>
        <taxon>Halobacteriales</taxon>
        <taxon>Haloferacaceae</taxon>
        <taxon>Halobellus</taxon>
    </lineage>
</organism>
<dbReference type="Pfam" id="PF26479">
    <property type="entry name" value="DUF8152"/>
    <property type="match status" value="1"/>
</dbReference>
<name>A0ABD6DV05_9EURY</name>
<feature type="domain" description="DUF8152" evidence="1">
    <location>
        <begin position="7"/>
        <end position="86"/>
    </location>
</feature>
<evidence type="ECO:0000313" key="3">
    <source>
        <dbReference type="Proteomes" id="UP001597092"/>
    </source>
</evidence>
<dbReference type="AlphaFoldDB" id="A0ABD6DV05"/>
<keyword evidence="3" id="KW-1185">Reference proteome</keyword>